<reference evidence="3 4" key="1">
    <citation type="submission" date="2012-02" db="EMBL/GenBank/DDBJ databases">
        <title>Improved High-Quality Draft genome of Joostella marina DSM 19592.</title>
        <authorList>
            <consortium name="US DOE Joint Genome Institute (JGI-PGF)"/>
            <person name="Lucas S."/>
            <person name="Copeland A."/>
            <person name="Lapidus A."/>
            <person name="Bruce D."/>
            <person name="Goodwin L."/>
            <person name="Pitluck S."/>
            <person name="Peters L."/>
            <person name="Chertkov O."/>
            <person name="Ovchinnikova G."/>
            <person name="Kyrpides N."/>
            <person name="Mavromatis K."/>
            <person name="Detter J.C."/>
            <person name="Han C."/>
            <person name="Land M."/>
            <person name="Hauser L."/>
            <person name="Markowitz V."/>
            <person name="Cheng J.-F."/>
            <person name="Hugenholtz P."/>
            <person name="Woyke T."/>
            <person name="Wu D."/>
            <person name="Tindall B."/>
            <person name="Brambilla E."/>
            <person name="Klenk H.-P."/>
            <person name="Eisen J.A."/>
        </authorList>
    </citation>
    <scope>NUCLEOTIDE SEQUENCE [LARGE SCALE GENOMIC DNA]</scope>
    <source>
        <strain evidence="3 4">DSM 19592</strain>
    </source>
</reference>
<dbReference type="InterPro" id="IPR014795">
    <property type="entry name" value="TacA_1-like"/>
</dbReference>
<dbReference type="SUPFAM" id="SSF47598">
    <property type="entry name" value="Ribbon-helix-helix"/>
    <property type="match status" value="1"/>
</dbReference>
<evidence type="ECO:0000313" key="3">
    <source>
        <dbReference type="EMBL" id="EIJ38013.1"/>
    </source>
</evidence>
<dbReference type="GO" id="GO:0006355">
    <property type="term" value="P:regulation of DNA-templated transcription"/>
    <property type="evidence" value="ECO:0007669"/>
    <property type="project" value="InterPro"/>
</dbReference>
<evidence type="ECO:0000313" key="4">
    <source>
        <dbReference type="Proteomes" id="UP000004690"/>
    </source>
</evidence>
<keyword evidence="4" id="KW-1185">Reference proteome</keyword>
<protein>
    <recommendedName>
        <fullName evidence="5">DUF1778 domain-containing protein</fullName>
    </recommendedName>
</protein>
<dbReference type="HOGENOM" id="CLU_152494_2_0_10"/>
<dbReference type="Gene3D" id="1.20.5.780">
    <property type="entry name" value="Single helix bin"/>
    <property type="match status" value="1"/>
</dbReference>
<name>I3C320_9FLAO</name>
<gene>
    <name evidence="3" type="ORF">JoomaDRAFT_0991</name>
</gene>
<proteinExistence type="inferred from homology"/>
<dbReference type="OrthoDB" id="595305at2"/>
<dbReference type="PANTHER" id="PTHR35401">
    <property type="entry name" value="COPG FAMILY HELIX-TURN-HELIX PROTEIN-RELATED-RELATED"/>
    <property type="match status" value="1"/>
</dbReference>
<accession>I3C320</accession>
<dbReference type="Pfam" id="PF08681">
    <property type="entry name" value="TacA1"/>
    <property type="match status" value="1"/>
</dbReference>
<keyword evidence="1" id="KW-1277">Toxin-antitoxin system</keyword>
<dbReference type="EMBL" id="JH651379">
    <property type="protein sequence ID" value="EIJ38013.1"/>
    <property type="molecule type" value="Genomic_DNA"/>
</dbReference>
<dbReference type="PANTHER" id="PTHR35401:SF2">
    <property type="entry name" value="ABC-TYPE TRANSPORT SYSTEM"/>
    <property type="match status" value="1"/>
</dbReference>
<dbReference type="Proteomes" id="UP000004690">
    <property type="component" value="Unassembled WGS sequence"/>
</dbReference>
<evidence type="ECO:0000256" key="2">
    <source>
        <dbReference type="ARBA" id="ARBA00049988"/>
    </source>
</evidence>
<dbReference type="STRING" id="926559.JoomaDRAFT_0991"/>
<organism evidence="3 4">
    <name type="scientific">Galbibacter orientalis DSM 19592</name>
    <dbReference type="NCBI Taxonomy" id="926559"/>
    <lineage>
        <taxon>Bacteria</taxon>
        <taxon>Pseudomonadati</taxon>
        <taxon>Bacteroidota</taxon>
        <taxon>Flavobacteriia</taxon>
        <taxon>Flavobacteriales</taxon>
        <taxon>Flavobacteriaceae</taxon>
        <taxon>Galbibacter</taxon>
    </lineage>
</organism>
<dbReference type="AlphaFoldDB" id="I3C320"/>
<evidence type="ECO:0000256" key="1">
    <source>
        <dbReference type="ARBA" id="ARBA00022649"/>
    </source>
</evidence>
<comment type="similarity">
    <text evidence="2">Belongs to the TacA antitoxin family.</text>
</comment>
<sequence length="95" mass="10925">MATEKKNTKNARFDTRLPKEQKLFFERAARLGGYRNLTDFVVIAVQEKAKEIISERERVVASQKDSELFFEAVLNPKTPNKDLSKAADEFKALFT</sequence>
<dbReference type="InterPro" id="IPR010985">
    <property type="entry name" value="Ribbon_hlx_hlx"/>
</dbReference>
<evidence type="ECO:0008006" key="5">
    <source>
        <dbReference type="Google" id="ProtNLM"/>
    </source>
</evidence>
<dbReference type="eggNOG" id="COG4453">
    <property type="taxonomic scope" value="Bacteria"/>
</dbReference>
<dbReference type="RefSeq" id="WP_008611104.1">
    <property type="nucleotide sequence ID" value="NZ_JH651379.1"/>
</dbReference>